<dbReference type="EMBL" id="MU004236">
    <property type="protein sequence ID" value="KAF2668728.1"/>
    <property type="molecule type" value="Genomic_DNA"/>
</dbReference>
<dbReference type="PRINTS" id="PR00458">
    <property type="entry name" value="PEROXIDASE"/>
</dbReference>
<dbReference type="GO" id="GO:0020037">
    <property type="term" value="F:heme binding"/>
    <property type="evidence" value="ECO:0007669"/>
    <property type="project" value="InterPro"/>
</dbReference>
<keyword evidence="7" id="KW-1185">Reference proteome</keyword>
<feature type="domain" description="Plant heme peroxidase family profile" evidence="4">
    <location>
        <begin position="130"/>
        <end position="338"/>
    </location>
</feature>
<evidence type="ECO:0000256" key="2">
    <source>
        <dbReference type="RuleBase" id="RU004241"/>
    </source>
</evidence>
<feature type="domain" description="WSC" evidence="5">
    <location>
        <begin position="758"/>
        <end position="850"/>
    </location>
</feature>
<gene>
    <name evidence="6" type="ORF">BT63DRAFT_402674</name>
</gene>
<dbReference type="InterPro" id="IPR002016">
    <property type="entry name" value="Haem_peroxidase"/>
</dbReference>
<dbReference type="SMART" id="SM00321">
    <property type="entry name" value="WSC"/>
    <property type="match status" value="4"/>
</dbReference>
<protein>
    <submittedName>
        <fullName evidence="6">Heme peroxidase</fullName>
    </submittedName>
</protein>
<keyword evidence="3" id="KW-0732">Signal</keyword>
<evidence type="ECO:0000256" key="1">
    <source>
        <dbReference type="ARBA" id="ARBA00022737"/>
    </source>
</evidence>
<accession>A0A6A6UC95</accession>
<dbReference type="InterPro" id="IPR010255">
    <property type="entry name" value="Haem_peroxidase_sf"/>
</dbReference>
<name>A0A6A6UC95_9PEZI</name>
<reference evidence="6" key="1">
    <citation type="journal article" date="2020" name="Stud. Mycol.">
        <title>101 Dothideomycetes genomes: a test case for predicting lifestyles and emergence of pathogens.</title>
        <authorList>
            <person name="Haridas S."/>
            <person name="Albert R."/>
            <person name="Binder M."/>
            <person name="Bloem J."/>
            <person name="Labutti K."/>
            <person name="Salamov A."/>
            <person name="Andreopoulos B."/>
            <person name="Baker S."/>
            <person name="Barry K."/>
            <person name="Bills G."/>
            <person name="Bluhm B."/>
            <person name="Cannon C."/>
            <person name="Castanera R."/>
            <person name="Culley D."/>
            <person name="Daum C."/>
            <person name="Ezra D."/>
            <person name="Gonzalez J."/>
            <person name="Henrissat B."/>
            <person name="Kuo A."/>
            <person name="Liang C."/>
            <person name="Lipzen A."/>
            <person name="Lutzoni F."/>
            <person name="Magnuson J."/>
            <person name="Mondo S."/>
            <person name="Nolan M."/>
            <person name="Ohm R."/>
            <person name="Pangilinan J."/>
            <person name="Park H.-J."/>
            <person name="Ramirez L."/>
            <person name="Alfaro M."/>
            <person name="Sun H."/>
            <person name="Tritt A."/>
            <person name="Yoshinaga Y."/>
            <person name="Zwiers L.-H."/>
            <person name="Turgeon B."/>
            <person name="Goodwin S."/>
            <person name="Spatafora J."/>
            <person name="Crous P."/>
            <person name="Grigoriev I."/>
        </authorList>
    </citation>
    <scope>NUCLEOTIDE SEQUENCE</scope>
    <source>
        <strain evidence="6">CBS 115976</strain>
    </source>
</reference>
<proteinExistence type="inferred from homology"/>
<organism evidence="6 7">
    <name type="scientific">Microthyrium microscopicum</name>
    <dbReference type="NCBI Taxonomy" id="703497"/>
    <lineage>
        <taxon>Eukaryota</taxon>
        <taxon>Fungi</taxon>
        <taxon>Dikarya</taxon>
        <taxon>Ascomycota</taxon>
        <taxon>Pezizomycotina</taxon>
        <taxon>Dothideomycetes</taxon>
        <taxon>Dothideomycetes incertae sedis</taxon>
        <taxon>Microthyriales</taxon>
        <taxon>Microthyriaceae</taxon>
        <taxon>Microthyrium</taxon>
    </lineage>
</organism>
<dbReference type="Pfam" id="PF00141">
    <property type="entry name" value="peroxidase"/>
    <property type="match status" value="1"/>
</dbReference>
<evidence type="ECO:0000313" key="7">
    <source>
        <dbReference type="Proteomes" id="UP000799302"/>
    </source>
</evidence>
<dbReference type="AlphaFoldDB" id="A0A6A6UC95"/>
<evidence type="ECO:0000259" key="5">
    <source>
        <dbReference type="PROSITE" id="PS51212"/>
    </source>
</evidence>
<feature type="chain" id="PRO_5025457683" evidence="3">
    <location>
        <begin position="23"/>
        <end position="1054"/>
    </location>
</feature>
<dbReference type="OrthoDB" id="5985073at2759"/>
<feature type="domain" description="WSC" evidence="5">
    <location>
        <begin position="657"/>
        <end position="746"/>
    </location>
</feature>
<dbReference type="PANTHER" id="PTHR45964:SF5">
    <property type="entry name" value="WSCD FAMILY MEMBER CG9164"/>
    <property type="match status" value="1"/>
</dbReference>
<evidence type="ECO:0000313" key="6">
    <source>
        <dbReference type="EMBL" id="KAF2668728.1"/>
    </source>
</evidence>
<dbReference type="GO" id="GO:0006979">
    <property type="term" value="P:response to oxidative stress"/>
    <property type="evidence" value="ECO:0007669"/>
    <property type="project" value="InterPro"/>
</dbReference>
<keyword evidence="1" id="KW-0677">Repeat</keyword>
<evidence type="ECO:0000256" key="3">
    <source>
        <dbReference type="SAM" id="SignalP"/>
    </source>
</evidence>
<dbReference type="PANTHER" id="PTHR45964">
    <property type="entry name" value="WSCD FAMILY MEMBER CG9164"/>
    <property type="match status" value="1"/>
</dbReference>
<feature type="signal peptide" evidence="3">
    <location>
        <begin position="1"/>
        <end position="22"/>
    </location>
</feature>
<sequence length="1054" mass="109431">MPSSLSLILASCVLWLPFRASTAPTWPSAFDELEDIMFLNTGYRARAFSGPVTPCGSSADGAGRNAAAEWLRSAFHDASPGSAVGVNKGIGGMDASLMFELTGVFGADNVGAAFNSTLVHLAPFLSSRSSIADLLSLGVYTAVRACGGPIVQIRTGRIDATAHGPSGVPQPQNSIDTFRNQFQRMGFATDAAMIQLVVCGHSLGGVHSVDFPLIVKAGTYPGDVQTFDSTTGAYDEKIAVEYTTGTSKDPLLSGNCHASGRCSDQVIFGADNNVTIKQMADPGTYRSTCATVLQQLIEIVPTGVALTDPITVYEVKPVDLQLAISGDGTSLIFSGEIRILTTTAPFDQISTVQLAYNDRSGAACSGCTINTAFTGAATGFDNTFAFYGFSAQIPASSSISSFRVIVTFSNGGNHINNNNGLGFPVQDTVLYQRAQSCVSGTPDSSGNLALTITAAVLTTASSPTPSLNLTIPVTRLPVPVPSLTFKSVSMTSNSTIGPYLIFSATYAIPAAQRNSVRLDINGATQSITFQGLDYLSATCGSFVTNISSSSLSSSISSASSGISSYLNTSSMPSTTLASTSAVFNKSTTSSSPIATYSAALNLSTAIYSSVFSSTISPSSSGLASLSGLTSSAIPASSSVAVATATSATSSASPSSTAYTYLGCFVDSASNRSIVGDYSGDSAQTIEKCSTYCSSFALFGLEYGAECYCGSTNTGSPARSGDCSMPCGGEVEETCGNGNRLSVYKNALYVPKVNPTIAGYQYAGCFTDPLNPRALAGASTASNTMTPETCAAFCGPGPTYFGMEYGRECYCGASLAAASTQAPESDCSMSCSGNQTNLCGSGSRLSLYERPTTAGGYRYTGCYSDTVSNRVLQGSYTGGNTMTHEVCEQFCSSSSFTYYGLEYAAECYCGNSFANPTTIEPDTDCNMACVANVSETCGAGNRLSMFELIDAVIPTTPVNPTIPGYTYAGCYPDSAGSRLLNATFYYDSSAMTVESCAEFCESYNYFGTEYGQECYCANSFAYTTSIAAESDCDFKCAGAGELCGAGNRLSLYSKQ</sequence>
<dbReference type="Pfam" id="PF01822">
    <property type="entry name" value="WSC"/>
    <property type="match status" value="4"/>
</dbReference>
<keyword evidence="6" id="KW-0575">Peroxidase</keyword>
<evidence type="ECO:0000259" key="4">
    <source>
        <dbReference type="PROSITE" id="PS50873"/>
    </source>
</evidence>
<dbReference type="PROSITE" id="PS51212">
    <property type="entry name" value="WSC"/>
    <property type="match status" value="4"/>
</dbReference>
<feature type="domain" description="WSC" evidence="5">
    <location>
        <begin position="963"/>
        <end position="1054"/>
    </location>
</feature>
<dbReference type="InterPro" id="IPR051589">
    <property type="entry name" value="Sialate-O-sulfotransferase"/>
</dbReference>
<dbReference type="Gene3D" id="1.10.520.10">
    <property type="match status" value="1"/>
</dbReference>
<dbReference type="InterPro" id="IPR002889">
    <property type="entry name" value="WSC_carb-bd"/>
</dbReference>
<comment type="similarity">
    <text evidence="2">Belongs to the peroxidase family.</text>
</comment>
<feature type="domain" description="WSC" evidence="5">
    <location>
        <begin position="855"/>
        <end position="948"/>
    </location>
</feature>
<dbReference type="PROSITE" id="PS50873">
    <property type="entry name" value="PEROXIDASE_4"/>
    <property type="match status" value="1"/>
</dbReference>
<dbReference type="Proteomes" id="UP000799302">
    <property type="component" value="Unassembled WGS sequence"/>
</dbReference>
<dbReference type="SUPFAM" id="SSF48113">
    <property type="entry name" value="Heme-dependent peroxidases"/>
    <property type="match status" value="1"/>
</dbReference>
<dbReference type="GO" id="GO:0004601">
    <property type="term" value="F:peroxidase activity"/>
    <property type="evidence" value="ECO:0007669"/>
    <property type="project" value="UniProtKB-KW"/>
</dbReference>
<keyword evidence="6" id="KW-0560">Oxidoreductase</keyword>